<reference evidence="1 2" key="1">
    <citation type="journal article" date="2019" name="Sci. Rep.">
        <title>Orb-weaving spider Araneus ventricosus genome elucidates the spidroin gene catalogue.</title>
        <authorList>
            <person name="Kono N."/>
            <person name="Nakamura H."/>
            <person name="Ohtoshi R."/>
            <person name="Moran D.A.P."/>
            <person name="Shinohara A."/>
            <person name="Yoshida Y."/>
            <person name="Fujiwara M."/>
            <person name="Mori M."/>
            <person name="Tomita M."/>
            <person name="Arakawa K."/>
        </authorList>
    </citation>
    <scope>NUCLEOTIDE SEQUENCE [LARGE SCALE GENOMIC DNA]</scope>
</reference>
<organism evidence="1 2">
    <name type="scientific">Araneus ventricosus</name>
    <name type="common">Orbweaver spider</name>
    <name type="synonym">Epeira ventricosa</name>
    <dbReference type="NCBI Taxonomy" id="182803"/>
    <lineage>
        <taxon>Eukaryota</taxon>
        <taxon>Metazoa</taxon>
        <taxon>Ecdysozoa</taxon>
        <taxon>Arthropoda</taxon>
        <taxon>Chelicerata</taxon>
        <taxon>Arachnida</taxon>
        <taxon>Araneae</taxon>
        <taxon>Araneomorphae</taxon>
        <taxon>Entelegynae</taxon>
        <taxon>Araneoidea</taxon>
        <taxon>Araneidae</taxon>
        <taxon>Araneus</taxon>
    </lineage>
</organism>
<name>A0A4Y2HZJ7_ARAVE</name>
<sequence length="98" mass="10802">MGSQRLSVLFPYPNEQLSSDAPGVANTTSCDAFAVNSLKPVDRPWQEIAIGNEKPRTTQRACWGTTLWAGAIDAALVISQLDLRWHLRIRMAEEGTTC</sequence>
<comment type="caution">
    <text evidence="1">The sequence shown here is derived from an EMBL/GenBank/DDBJ whole genome shotgun (WGS) entry which is preliminary data.</text>
</comment>
<evidence type="ECO:0000313" key="2">
    <source>
        <dbReference type="Proteomes" id="UP000499080"/>
    </source>
</evidence>
<dbReference type="EMBL" id="BGPR01002248">
    <property type="protein sequence ID" value="GBM70369.1"/>
    <property type="molecule type" value="Genomic_DNA"/>
</dbReference>
<gene>
    <name evidence="1" type="ORF">AVEN_110444_1</name>
</gene>
<keyword evidence="2" id="KW-1185">Reference proteome</keyword>
<accession>A0A4Y2HZJ7</accession>
<evidence type="ECO:0000313" key="1">
    <source>
        <dbReference type="EMBL" id="GBM70369.1"/>
    </source>
</evidence>
<dbReference type="Proteomes" id="UP000499080">
    <property type="component" value="Unassembled WGS sequence"/>
</dbReference>
<protein>
    <submittedName>
        <fullName evidence="1">Uncharacterized protein</fullName>
    </submittedName>
</protein>
<proteinExistence type="predicted"/>
<dbReference type="AlphaFoldDB" id="A0A4Y2HZJ7"/>